<keyword evidence="2" id="KW-1185">Reference proteome</keyword>
<gene>
    <name evidence="1" type="ORF">GCM10011379_44980</name>
</gene>
<dbReference type="EMBL" id="BMIB01000004">
    <property type="protein sequence ID" value="GGH77914.1"/>
    <property type="molecule type" value="Genomic_DNA"/>
</dbReference>
<evidence type="ECO:0000313" key="2">
    <source>
        <dbReference type="Proteomes" id="UP000627292"/>
    </source>
</evidence>
<proteinExistence type="predicted"/>
<dbReference type="AlphaFoldDB" id="A0A917J387"/>
<reference evidence="1" key="1">
    <citation type="journal article" date="2014" name="Int. J. Syst. Evol. Microbiol.">
        <title>Complete genome sequence of Corynebacterium casei LMG S-19264T (=DSM 44701T), isolated from a smear-ripened cheese.</title>
        <authorList>
            <consortium name="US DOE Joint Genome Institute (JGI-PGF)"/>
            <person name="Walter F."/>
            <person name="Albersmeier A."/>
            <person name="Kalinowski J."/>
            <person name="Ruckert C."/>
        </authorList>
    </citation>
    <scope>NUCLEOTIDE SEQUENCE</scope>
    <source>
        <strain evidence="1">CGMCC 1.15290</strain>
    </source>
</reference>
<name>A0A917J387_9BACT</name>
<dbReference type="RefSeq" id="WP_188956592.1">
    <property type="nucleotide sequence ID" value="NZ_BMIB01000004.1"/>
</dbReference>
<sequence>MAYTHLAFLHPEQTIAALDIKKRIDDRFARMPGSNKPIAALTGDNLIVTFDDGYSFHIHFSADLHVSIEASEIADQFTTDWAGEALDKEALRKSTQRIEFYGDHDPEMNYFNDSLFLLEEIDAAGKVIIVQTH</sequence>
<organism evidence="1 2">
    <name type="scientific">Filimonas zeae</name>
    <dbReference type="NCBI Taxonomy" id="1737353"/>
    <lineage>
        <taxon>Bacteria</taxon>
        <taxon>Pseudomonadati</taxon>
        <taxon>Bacteroidota</taxon>
        <taxon>Chitinophagia</taxon>
        <taxon>Chitinophagales</taxon>
        <taxon>Chitinophagaceae</taxon>
        <taxon>Filimonas</taxon>
    </lineage>
</organism>
<evidence type="ECO:0000313" key="1">
    <source>
        <dbReference type="EMBL" id="GGH77914.1"/>
    </source>
</evidence>
<comment type="caution">
    <text evidence="1">The sequence shown here is derived from an EMBL/GenBank/DDBJ whole genome shotgun (WGS) entry which is preliminary data.</text>
</comment>
<accession>A0A917J387</accession>
<protein>
    <submittedName>
        <fullName evidence="1">Uncharacterized protein</fullName>
    </submittedName>
</protein>
<reference evidence="1" key="2">
    <citation type="submission" date="2020-09" db="EMBL/GenBank/DDBJ databases">
        <authorList>
            <person name="Sun Q."/>
            <person name="Zhou Y."/>
        </authorList>
    </citation>
    <scope>NUCLEOTIDE SEQUENCE</scope>
    <source>
        <strain evidence="1">CGMCC 1.15290</strain>
    </source>
</reference>
<dbReference type="Proteomes" id="UP000627292">
    <property type="component" value="Unassembled WGS sequence"/>
</dbReference>